<dbReference type="HAMAP" id="MF_00735">
    <property type="entry name" value="Methyltr_PrmA"/>
    <property type="match status" value="1"/>
</dbReference>
<keyword evidence="7" id="KW-0689">Ribosomal protein</keyword>
<comment type="function">
    <text evidence="6">Methylates ribosomal protein L11.</text>
</comment>
<dbReference type="EMBL" id="WVHS01000002">
    <property type="protein sequence ID" value="MXV15958.1"/>
    <property type="molecule type" value="Genomic_DNA"/>
</dbReference>
<comment type="catalytic activity">
    <reaction evidence="6">
        <text>L-lysyl-[protein] + 3 S-adenosyl-L-methionine = N(6),N(6),N(6)-trimethyl-L-lysyl-[protein] + 3 S-adenosyl-L-homocysteine + 3 H(+)</text>
        <dbReference type="Rhea" id="RHEA:54192"/>
        <dbReference type="Rhea" id="RHEA-COMP:9752"/>
        <dbReference type="Rhea" id="RHEA-COMP:13826"/>
        <dbReference type="ChEBI" id="CHEBI:15378"/>
        <dbReference type="ChEBI" id="CHEBI:29969"/>
        <dbReference type="ChEBI" id="CHEBI:57856"/>
        <dbReference type="ChEBI" id="CHEBI:59789"/>
        <dbReference type="ChEBI" id="CHEBI:61961"/>
    </reaction>
</comment>
<evidence type="ECO:0000256" key="2">
    <source>
        <dbReference type="ARBA" id="ARBA00022490"/>
    </source>
</evidence>
<keyword evidence="8" id="KW-1185">Reference proteome</keyword>
<dbReference type="GO" id="GO:0032259">
    <property type="term" value="P:methylation"/>
    <property type="evidence" value="ECO:0007669"/>
    <property type="project" value="UniProtKB-KW"/>
</dbReference>
<comment type="caution">
    <text evidence="7">The sequence shown here is derived from an EMBL/GenBank/DDBJ whole genome shotgun (WGS) entry which is preliminary data.</text>
</comment>
<name>A0A7K1XYQ4_9SPHI</name>
<protein>
    <recommendedName>
        <fullName evidence="6">Ribosomal protein L11 methyltransferase</fullName>
        <shortName evidence="6">L11 Mtase</shortName>
        <ecNumber evidence="6">2.1.1.-</ecNumber>
    </recommendedName>
</protein>
<keyword evidence="4 6" id="KW-0808">Transferase</keyword>
<feature type="binding site" evidence="6">
    <location>
        <position position="173"/>
    </location>
    <ligand>
        <name>S-adenosyl-L-methionine</name>
        <dbReference type="ChEBI" id="CHEBI:59789"/>
    </ligand>
</feature>
<evidence type="ECO:0000313" key="7">
    <source>
        <dbReference type="EMBL" id="MXV15958.1"/>
    </source>
</evidence>
<dbReference type="GO" id="GO:0005840">
    <property type="term" value="C:ribosome"/>
    <property type="evidence" value="ECO:0007669"/>
    <property type="project" value="UniProtKB-KW"/>
</dbReference>
<dbReference type="InterPro" id="IPR004498">
    <property type="entry name" value="Ribosomal_PrmA_MeTrfase"/>
</dbReference>
<dbReference type="InterPro" id="IPR029063">
    <property type="entry name" value="SAM-dependent_MTases_sf"/>
</dbReference>
<evidence type="ECO:0000256" key="3">
    <source>
        <dbReference type="ARBA" id="ARBA00022603"/>
    </source>
</evidence>
<dbReference type="AlphaFoldDB" id="A0A7K1XYQ4"/>
<comment type="similarity">
    <text evidence="1 6">Belongs to the methyltransferase superfamily. PrmA family.</text>
</comment>
<dbReference type="GO" id="GO:0008276">
    <property type="term" value="F:protein methyltransferase activity"/>
    <property type="evidence" value="ECO:0007669"/>
    <property type="project" value="UniProtKB-UniRule"/>
</dbReference>
<dbReference type="Pfam" id="PF06325">
    <property type="entry name" value="PrmA"/>
    <property type="match status" value="1"/>
</dbReference>
<evidence type="ECO:0000256" key="5">
    <source>
        <dbReference type="ARBA" id="ARBA00022691"/>
    </source>
</evidence>
<dbReference type="RefSeq" id="WP_160906922.1">
    <property type="nucleotide sequence ID" value="NZ_WVHS01000002.1"/>
</dbReference>
<organism evidence="7 8">
    <name type="scientific">Hufsiella ginkgonis</name>
    <dbReference type="NCBI Taxonomy" id="2695274"/>
    <lineage>
        <taxon>Bacteria</taxon>
        <taxon>Pseudomonadati</taxon>
        <taxon>Bacteroidota</taxon>
        <taxon>Sphingobacteriia</taxon>
        <taxon>Sphingobacteriales</taxon>
        <taxon>Sphingobacteriaceae</taxon>
        <taxon>Hufsiella</taxon>
    </lineage>
</organism>
<keyword evidence="7" id="KW-0687">Ribonucleoprotein</keyword>
<keyword evidence="3 6" id="KW-0489">Methyltransferase</keyword>
<accession>A0A7K1XYQ4</accession>
<dbReference type="SUPFAM" id="SSF53335">
    <property type="entry name" value="S-adenosyl-L-methionine-dependent methyltransferases"/>
    <property type="match status" value="1"/>
</dbReference>
<evidence type="ECO:0000313" key="8">
    <source>
        <dbReference type="Proteomes" id="UP000451233"/>
    </source>
</evidence>
<dbReference type="GO" id="GO:0005737">
    <property type="term" value="C:cytoplasm"/>
    <property type="evidence" value="ECO:0007669"/>
    <property type="project" value="UniProtKB-SubCell"/>
</dbReference>
<evidence type="ECO:0000256" key="6">
    <source>
        <dbReference type="HAMAP-Rule" id="MF_00735"/>
    </source>
</evidence>
<feature type="binding site" evidence="6">
    <location>
        <position position="130"/>
    </location>
    <ligand>
        <name>S-adenosyl-L-methionine</name>
        <dbReference type="ChEBI" id="CHEBI:59789"/>
    </ligand>
</feature>
<dbReference type="PANTHER" id="PTHR43648">
    <property type="entry name" value="ELECTRON TRANSFER FLAVOPROTEIN BETA SUBUNIT LYSINE METHYLTRANSFERASE"/>
    <property type="match status" value="1"/>
</dbReference>
<dbReference type="NCBIfam" id="NF001785">
    <property type="entry name" value="PRK00517.2-2"/>
    <property type="match status" value="1"/>
</dbReference>
<sequence>MNYREVVFKVGKGEAFHRDLLIAALADAGFDTFEENTEGFNAYIPDGNFSQEALESLAASFLTREFEFSFETNFIAHKNWNEVWESNFEPLLIRDACYVRATFHEPHPEYPHEIVIDPKMAFGTGHHATTTLMISYMLDEDFTGKSVLDMGCGTGILAILAARSGAEKILAIDYDPLSYDSTVENSVLNGVPRIEARCGSKEAIPDTEFDVILANINRNILLDQIGRYAEVMTPGAVLYLSGFYEETDLPMLIQQAGSVSLTYIGHRKSGEWVAAKFMRQLV</sequence>
<feature type="binding site" evidence="6">
    <location>
        <position position="215"/>
    </location>
    <ligand>
        <name>S-adenosyl-L-methionine</name>
        <dbReference type="ChEBI" id="CHEBI:59789"/>
    </ligand>
</feature>
<dbReference type="CDD" id="cd02440">
    <property type="entry name" value="AdoMet_MTases"/>
    <property type="match status" value="1"/>
</dbReference>
<feature type="binding site" evidence="6">
    <location>
        <position position="151"/>
    </location>
    <ligand>
        <name>S-adenosyl-L-methionine</name>
        <dbReference type="ChEBI" id="CHEBI:59789"/>
    </ligand>
</feature>
<dbReference type="Gene3D" id="3.40.50.150">
    <property type="entry name" value="Vaccinia Virus protein VP39"/>
    <property type="match status" value="1"/>
</dbReference>
<gene>
    <name evidence="6 7" type="primary">prmA</name>
    <name evidence="7" type="ORF">GS398_11630</name>
</gene>
<dbReference type="EC" id="2.1.1.-" evidence="6"/>
<evidence type="ECO:0000256" key="4">
    <source>
        <dbReference type="ARBA" id="ARBA00022679"/>
    </source>
</evidence>
<reference evidence="7 8" key="1">
    <citation type="submission" date="2019-11" db="EMBL/GenBank/DDBJ databases">
        <title>Pedobacter sp. HMF7056 Genome sequencing and assembly.</title>
        <authorList>
            <person name="Kang H."/>
            <person name="Kim H."/>
            <person name="Joh K."/>
        </authorList>
    </citation>
    <scope>NUCLEOTIDE SEQUENCE [LARGE SCALE GENOMIC DNA]</scope>
    <source>
        <strain evidence="7 8">HMF7056</strain>
    </source>
</reference>
<dbReference type="InterPro" id="IPR050078">
    <property type="entry name" value="Ribosomal_L11_MeTrfase_PrmA"/>
</dbReference>
<dbReference type="Proteomes" id="UP000451233">
    <property type="component" value="Unassembled WGS sequence"/>
</dbReference>
<comment type="subcellular location">
    <subcellularLocation>
        <location evidence="6">Cytoplasm</location>
    </subcellularLocation>
</comment>
<proteinExistence type="inferred from homology"/>
<keyword evidence="5 6" id="KW-0949">S-adenosyl-L-methionine</keyword>
<dbReference type="PIRSF" id="PIRSF000401">
    <property type="entry name" value="RPL11_MTase"/>
    <property type="match status" value="1"/>
</dbReference>
<evidence type="ECO:0000256" key="1">
    <source>
        <dbReference type="ARBA" id="ARBA00009741"/>
    </source>
</evidence>
<keyword evidence="2 6" id="KW-0963">Cytoplasm</keyword>
<dbReference type="PANTHER" id="PTHR43648:SF1">
    <property type="entry name" value="ELECTRON TRANSFER FLAVOPROTEIN BETA SUBUNIT LYSINE METHYLTRANSFERASE"/>
    <property type="match status" value="1"/>
</dbReference>